<name>A0A0F9X609_9ZZZZ</name>
<reference evidence="1" key="1">
    <citation type="journal article" date="2015" name="Nature">
        <title>Complex archaea that bridge the gap between prokaryotes and eukaryotes.</title>
        <authorList>
            <person name="Spang A."/>
            <person name="Saw J.H."/>
            <person name="Jorgensen S.L."/>
            <person name="Zaremba-Niedzwiedzka K."/>
            <person name="Martijn J."/>
            <person name="Lind A.E."/>
            <person name="van Eijk R."/>
            <person name="Schleper C."/>
            <person name="Guy L."/>
            <person name="Ettema T.J."/>
        </authorList>
    </citation>
    <scope>NUCLEOTIDE SEQUENCE</scope>
</reference>
<organism evidence="1">
    <name type="scientific">marine sediment metagenome</name>
    <dbReference type="NCBI Taxonomy" id="412755"/>
    <lineage>
        <taxon>unclassified sequences</taxon>
        <taxon>metagenomes</taxon>
        <taxon>ecological metagenomes</taxon>
    </lineage>
</organism>
<proteinExistence type="predicted"/>
<dbReference type="EMBL" id="LAZR01000142">
    <property type="protein sequence ID" value="KKN87023.1"/>
    <property type="molecule type" value="Genomic_DNA"/>
</dbReference>
<dbReference type="AlphaFoldDB" id="A0A0F9X609"/>
<sequence>MIPDVAIGDFVCDRYTGSCGRVVSLLNSEVALEPTIIKRGARGEYLEVTEPPIRAKIANLEPDHIKRYEGVHPSDHELLFHFGIEEAGSPGAVLNEATAKASPCSCFTYKGKDMCWSKGIVGLLAQDQQKVYCAAGKTYKPQPALTERYTKFAEAAEEAHKKIETMPKGMPRLEAWLGAMGEELSKREIEV</sequence>
<accession>A0A0F9X609</accession>
<evidence type="ECO:0000313" key="1">
    <source>
        <dbReference type="EMBL" id="KKN87023.1"/>
    </source>
</evidence>
<protein>
    <submittedName>
        <fullName evidence="1">Uncharacterized protein</fullName>
    </submittedName>
</protein>
<gene>
    <name evidence="1" type="ORF">LCGC14_0262920</name>
</gene>
<comment type="caution">
    <text evidence="1">The sequence shown here is derived from an EMBL/GenBank/DDBJ whole genome shotgun (WGS) entry which is preliminary data.</text>
</comment>